<accession>A0AAD7PY64</accession>
<organism evidence="1 2">
    <name type="scientific">Quillaja saponaria</name>
    <name type="common">Soap bark tree</name>
    <dbReference type="NCBI Taxonomy" id="32244"/>
    <lineage>
        <taxon>Eukaryota</taxon>
        <taxon>Viridiplantae</taxon>
        <taxon>Streptophyta</taxon>
        <taxon>Embryophyta</taxon>
        <taxon>Tracheophyta</taxon>
        <taxon>Spermatophyta</taxon>
        <taxon>Magnoliopsida</taxon>
        <taxon>eudicotyledons</taxon>
        <taxon>Gunneridae</taxon>
        <taxon>Pentapetalae</taxon>
        <taxon>rosids</taxon>
        <taxon>fabids</taxon>
        <taxon>Fabales</taxon>
        <taxon>Quillajaceae</taxon>
        <taxon>Quillaja</taxon>
    </lineage>
</organism>
<dbReference type="PANTHER" id="PTHR33264:SF8">
    <property type="entry name" value="EXPRESSED PROTEIN"/>
    <property type="match status" value="1"/>
</dbReference>
<dbReference type="AlphaFoldDB" id="A0AAD7PY64"/>
<dbReference type="Proteomes" id="UP001163823">
    <property type="component" value="Chromosome 4"/>
</dbReference>
<dbReference type="KEGG" id="qsa:O6P43_009400"/>
<reference evidence="1" key="1">
    <citation type="journal article" date="2023" name="Science">
        <title>Elucidation of the pathway for biosynthesis of saponin adjuvants from the soapbark tree.</title>
        <authorList>
            <person name="Reed J."/>
            <person name="Orme A."/>
            <person name="El-Demerdash A."/>
            <person name="Owen C."/>
            <person name="Martin L.B.B."/>
            <person name="Misra R.C."/>
            <person name="Kikuchi S."/>
            <person name="Rejzek M."/>
            <person name="Martin A.C."/>
            <person name="Harkess A."/>
            <person name="Leebens-Mack J."/>
            <person name="Louveau T."/>
            <person name="Stephenson M.J."/>
            <person name="Osbourn A."/>
        </authorList>
    </citation>
    <scope>NUCLEOTIDE SEQUENCE</scope>
    <source>
        <strain evidence="1">S10</strain>
    </source>
</reference>
<keyword evidence="2" id="KW-1185">Reference proteome</keyword>
<dbReference type="EMBL" id="JARAOO010000004">
    <property type="protein sequence ID" value="KAJ7971355.1"/>
    <property type="molecule type" value="Genomic_DNA"/>
</dbReference>
<dbReference type="PANTHER" id="PTHR33264">
    <property type="entry name" value="EXPRESSED PROTEIN"/>
    <property type="match status" value="1"/>
</dbReference>
<evidence type="ECO:0000313" key="2">
    <source>
        <dbReference type="Proteomes" id="UP001163823"/>
    </source>
</evidence>
<sequence>MSRQILIRPALSDRQQPLLKRQSSSGRFRSSEVIGGTTAECAAICCCCPCGLANFLLLAFYKVPAGLCRQALKKRRSQRLIKKGKGLVPPRRHSCKCGCDDTEIQIRRMDIDDLLDIKSPESELLEKEVVELEKEMWDRFYSTGFWRSPSQRDSFEN</sequence>
<proteinExistence type="predicted"/>
<protein>
    <submittedName>
        <fullName evidence="1">Pollen preferential protein</fullName>
    </submittedName>
</protein>
<evidence type="ECO:0000313" key="1">
    <source>
        <dbReference type="EMBL" id="KAJ7971355.1"/>
    </source>
</evidence>
<name>A0AAD7PY64_QUISA</name>
<comment type="caution">
    <text evidence="1">The sequence shown here is derived from an EMBL/GenBank/DDBJ whole genome shotgun (WGS) entry which is preliminary data.</text>
</comment>
<gene>
    <name evidence="1" type="ORF">O6P43_009400</name>
</gene>